<organism evidence="10 11">
    <name type="scientific">Aminipila terrae</name>
    <dbReference type="NCBI Taxonomy" id="2697030"/>
    <lineage>
        <taxon>Bacteria</taxon>
        <taxon>Bacillati</taxon>
        <taxon>Bacillota</taxon>
        <taxon>Clostridia</taxon>
        <taxon>Peptostreptococcales</taxon>
        <taxon>Anaerovoracaceae</taxon>
        <taxon>Aminipila</taxon>
    </lineage>
</organism>
<reference evidence="10 11" key="1">
    <citation type="submission" date="2020-01" db="EMBL/GenBank/DDBJ databases">
        <title>Genomic analysis of Aminipila sp. CBA3637.</title>
        <authorList>
            <person name="Kim Y.B."/>
            <person name="Roh S.W."/>
        </authorList>
    </citation>
    <scope>NUCLEOTIDE SEQUENCE [LARGE SCALE GENOMIC DNA]</scope>
    <source>
        <strain evidence="10 11">CBA3637</strain>
    </source>
</reference>
<evidence type="ECO:0000256" key="9">
    <source>
        <dbReference type="RuleBase" id="RU362122"/>
    </source>
</evidence>
<dbReference type="GO" id="GO:0005304">
    <property type="term" value="F:L-valine transmembrane transporter activity"/>
    <property type="evidence" value="ECO:0007669"/>
    <property type="project" value="TreeGrafter"/>
</dbReference>
<comment type="function">
    <text evidence="9">Component of the transport system for branched-chain amino acids.</text>
</comment>
<feature type="transmembrane region" description="Helical" evidence="9">
    <location>
        <begin position="153"/>
        <end position="174"/>
    </location>
</feature>
<keyword evidence="8 9" id="KW-0472">Membrane</keyword>
<dbReference type="EMBL" id="CP047591">
    <property type="protein sequence ID" value="QHI72151.1"/>
    <property type="molecule type" value="Genomic_DNA"/>
</dbReference>
<dbReference type="Proteomes" id="UP000463883">
    <property type="component" value="Chromosome"/>
</dbReference>
<feature type="transmembrane region" description="Helical" evidence="9">
    <location>
        <begin position="41"/>
        <end position="66"/>
    </location>
</feature>
<feature type="transmembrane region" description="Helical" evidence="9">
    <location>
        <begin position="73"/>
        <end position="98"/>
    </location>
</feature>
<keyword evidence="4" id="KW-1003">Cell membrane</keyword>
<dbReference type="InterPro" id="IPR004685">
    <property type="entry name" value="Brnchd-chn_aa_trnsp_Livcs"/>
</dbReference>
<dbReference type="GO" id="GO:0005886">
    <property type="term" value="C:plasma membrane"/>
    <property type="evidence" value="ECO:0007669"/>
    <property type="project" value="UniProtKB-SubCell"/>
</dbReference>
<dbReference type="PANTHER" id="PTHR30588:SF8">
    <property type="entry name" value="BRANCHED-CHAIN AMINO ACID PERMEASE BRAB"/>
    <property type="match status" value="1"/>
</dbReference>
<keyword evidence="11" id="KW-1185">Reference proteome</keyword>
<feature type="transmembrane region" description="Helical" evidence="9">
    <location>
        <begin position="7"/>
        <end position="29"/>
    </location>
</feature>
<dbReference type="GO" id="GO:0015818">
    <property type="term" value="P:isoleucine transport"/>
    <property type="evidence" value="ECO:0007669"/>
    <property type="project" value="TreeGrafter"/>
</dbReference>
<dbReference type="GO" id="GO:0015820">
    <property type="term" value="P:L-leucine transport"/>
    <property type="evidence" value="ECO:0007669"/>
    <property type="project" value="TreeGrafter"/>
</dbReference>
<keyword evidence="6 9" id="KW-0029">Amino-acid transport</keyword>
<comment type="subcellular location">
    <subcellularLocation>
        <location evidence="1 9">Cell membrane</location>
        <topology evidence="1 9">Multi-pass membrane protein</topology>
    </subcellularLocation>
</comment>
<dbReference type="PANTHER" id="PTHR30588">
    <property type="entry name" value="BRANCHED-CHAIN AMINO ACID TRANSPORT SYSTEM 2 CARRIER PROTEIN"/>
    <property type="match status" value="1"/>
</dbReference>
<proteinExistence type="inferred from homology"/>
<dbReference type="NCBIfam" id="TIGR00796">
    <property type="entry name" value="livcs"/>
    <property type="match status" value="1"/>
</dbReference>
<feature type="transmembrane region" description="Helical" evidence="9">
    <location>
        <begin position="228"/>
        <end position="252"/>
    </location>
</feature>
<dbReference type="AlphaFoldDB" id="A0A6P1ME85"/>
<feature type="transmembrane region" description="Helical" evidence="9">
    <location>
        <begin position="283"/>
        <end position="303"/>
    </location>
</feature>
<keyword evidence="5 9" id="KW-0812">Transmembrane</keyword>
<evidence type="ECO:0000256" key="7">
    <source>
        <dbReference type="ARBA" id="ARBA00022989"/>
    </source>
</evidence>
<dbReference type="GO" id="GO:0015190">
    <property type="term" value="F:L-leucine transmembrane transporter activity"/>
    <property type="evidence" value="ECO:0007669"/>
    <property type="project" value="TreeGrafter"/>
</dbReference>
<feature type="transmembrane region" description="Helical" evidence="9">
    <location>
        <begin position="342"/>
        <end position="362"/>
    </location>
</feature>
<protein>
    <recommendedName>
        <fullName evidence="9">Branched-chain amino acid transport system carrier protein</fullName>
    </recommendedName>
</protein>
<gene>
    <name evidence="10" type="primary">brnQ</name>
    <name evidence="10" type="ORF">Ami3637_06820</name>
</gene>
<sequence>MNQKLSFSKLLSLSLMLFAMFFGAGNMIFPPMMGQLSGGSFLQSVAGFVATDAGLSILGIAAVVMVGTKLDDLVGLIGPKFSIFMGVLIYLLIGPLFALPRTGTVSFELAVVPFIPEGIPKILFSVIFTAIFFGVTYVLSINPSKLVDIVGKILTPVLLISIAVIFIACVIHPVGEIGTATGEYASIPFFRGMIEGYLALDGLAALAFAIVVINSVKGFGISHPKAIVKYTLLAGVLAGVGLGIVYLALGFIGAQTSTSPLFENGSQLLAAVVYQLLGRGGNIVLGLAVLMACLTTSIGLASSFSDYFNVILPKYSYKSILAVVCIFSFALSNIGLTTMIQVTLPALVMIYPPAIALILLSFCNRWIKSKSEAYALALLFAFIIGVFDGLKTAGISLGGLSVLVAKIPLFSLGLGWIIPAIIGCIIGMLPFVNFLTKKKEFQI</sequence>
<evidence type="ECO:0000256" key="5">
    <source>
        <dbReference type="ARBA" id="ARBA00022692"/>
    </source>
</evidence>
<evidence type="ECO:0000256" key="2">
    <source>
        <dbReference type="ARBA" id="ARBA00008540"/>
    </source>
</evidence>
<evidence type="ECO:0000256" key="1">
    <source>
        <dbReference type="ARBA" id="ARBA00004651"/>
    </source>
</evidence>
<name>A0A6P1ME85_9FIRM</name>
<dbReference type="RefSeq" id="WP_162361921.1">
    <property type="nucleotide sequence ID" value="NZ_CP047591.1"/>
</dbReference>
<feature type="transmembrane region" description="Helical" evidence="9">
    <location>
        <begin position="194"/>
        <end position="216"/>
    </location>
</feature>
<dbReference type="KEGG" id="amic:Ami3637_06820"/>
<evidence type="ECO:0000256" key="4">
    <source>
        <dbReference type="ARBA" id="ARBA00022475"/>
    </source>
</evidence>
<evidence type="ECO:0000256" key="3">
    <source>
        <dbReference type="ARBA" id="ARBA00022448"/>
    </source>
</evidence>
<feature type="transmembrane region" description="Helical" evidence="9">
    <location>
        <begin position="315"/>
        <end position="336"/>
    </location>
</feature>
<keyword evidence="3 9" id="KW-0813">Transport</keyword>
<feature type="transmembrane region" description="Helical" evidence="9">
    <location>
        <begin position="409"/>
        <end position="435"/>
    </location>
</feature>
<keyword evidence="7 9" id="KW-1133">Transmembrane helix</keyword>
<feature type="transmembrane region" description="Helical" evidence="9">
    <location>
        <begin position="118"/>
        <end position="141"/>
    </location>
</feature>
<comment type="similarity">
    <text evidence="2 9">Belongs to the branched chain amino acid transporter family.</text>
</comment>
<evidence type="ECO:0000256" key="8">
    <source>
        <dbReference type="ARBA" id="ARBA00023136"/>
    </source>
</evidence>
<evidence type="ECO:0000313" key="10">
    <source>
        <dbReference type="EMBL" id="QHI72151.1"/>
    </source>
</evidence>
<evidence type="ECO:0000256" key="6">
    <source>
        <dbReference type="ARBA" id="ARBA00022970"/>
    </source>
</evidence>
<evidence type="ECO:0000313" key="11">
    <source>
        <dbReference type="Proteomes" id="UP000463883"/>
    </source>
</evidence>
<feature type="transmembrane region" description="Helical" evidence="9">
    <location>
        <begin position="374"/>
        <end position="397"/>
    </location>
</feature>
<dbReference type="GO" id="GO:0015188">
    <property type="term" value="F:L-isoleucine transmembrane transporter activity"/>
    <property type="evidence" value="ECO:0007669"/>
    <property type="project" value="TreeGrafter"/>
</dbReference>
<accession>A0A6P1ME85</accession>
<dbReference type="Pfam" id="PF05525">
    <property type="entry name" value="Branch_AA_trans"/>
    <property type="match status" value="1"/>
</dbReference>